<name>A0A2N5SCU1_9BASI</name>
<gene>
    <name evidence="1" type="ORF">PCASD_21462</name>
</gene>
<organism evidence="1 2">
    <name type="scientific">Puccinia coronata f. sp. avenae</name>
    <dbReference type="NCBI Taxonomy" id="200324"/>
    <lineage>
        <taxon>Eukaryota</taxon>
        <taxon>Fungi</taxon>
        <taxon>Dikarya</taxon>
        <taxon>Basidiomycota</taxon>
        <taxon>Pucciniomycotina</taxon>
        <taxon>Pucciniomycetes</taxon>
        <taxon>Pucciniales</taxon>
        <taxon>Pucciniaceae</taxon>
        <taxon>Puccinia</taxon>
    </lineage>
</organism>
<accession>A0A2N5SCU1</accession>
<protein>
    <submittedName>
        <fullName evidence="1">Uncharacterized protein</fullName>
    </submittedName>
</protein>
<dbReference type="EMBL" id="PGCI01000939">
    <property type="protein sequence ID" value="PLW11052.1"/>
    <property type="molecule type" value="Genomic_DNA"/>
</dbReference>
<evidence type="ECO:0000313" key="1">
    <source>
        <dbReference type="EMBL" id="PLW11052.1"/>
    </source>
</evidence>
<evidence type="ECO:0000313" key="2">
    <source>
        <dbReference type="Proteomes" id="UP000235392"/>
    </source>
</evidence>
<reference evidence="1 2" key="1">
    <citation type="submission" date="2017-11" db="EMBL/GenBank/DDBJ databases">
        <title>De novo assembly and phasing of dikaryotic genomes from two isolates of Puccinia coronata f. sp. avenae, the causal agent of oat crown rust.</title>
        <authorList>
            <person name="Miller M.E."/>
            <person name="Zhang Y."/>
            <person name="Omidvar V."/>
            <person name="Sperschneider J."/>
            <person name="Schwessinger B."/>
            <person name="Raley C."/>
            <person name="Palmer J.M."/>
            <person name="Garnica D."/>
            <person name="Upadhyaya N."/>
            <person name="Rathjen J."/>
            <person name="Taylor J.M."/>
            <person name="Park R.F."/>
            <person name="Dodds P.N."/>
            <person name="Hirsch C.D."/>
            <person name="Kianian S.F."/>
            <person name="Figueroa M."/>
        </authorList>
    </citation>
    <scope>NUCLEOTIDE SEQUENCE [LARGE SCALE GENOMIC DNA]</scope>
    <source>
        <strain evidence="1">12SD80</strain>
    </source>
</reference>
<comment type="caution">
    <text evidence="1">The sequence shown here is derived from an EMBL/GenBank/DDBJ whole genome shotgun (WGS) entry which is preliminary data.</text>
</comment>
<proteinExistence type="predicted"/>
<dbReference type="Proteomes" id="UP000235392">
    <property type="component" value="Unassembled WGS sequence"/>
</dbReference>
<dbReference type="AlphaFoldDB" id="A0A2N5SCU1"/>
<sequence>MKKGKEKMVGYRRASGMAGRGGRMVSNRPNRAESWAITHERTGDGSHVRIRVFICIPRIFGSWIMDGGGRDSEPYDHLASMFRPELEYMEWVVCFERDSRMVYIAENETSSLRTFYYYVIDGQIRAFYN</sequence>